<protein>
    <submittedName>
        <fullName evidence="2">Uncharacterized protein</fullName>
    </submittedName>
</protein>
<gene>
    <name evidence="2" type="ORF">H744_2c2098</name>
</gene>
<organism evidence="2 3">
    <name type="scientific">Photobacterium gaetbulicola Gung47</name>
    <dbReference type="NCBI Taxonomy" id="658445"/>
    <lineage>
        <taxon>Bacteria</taxon>
        <taxon>Pseudomonadati</taxon>
        <taxon>Pseudomonadota</taxon>
        <taxon>Gammaproteobacteria</taxon>
        <taxon>Vibrionales</taxon>
        <taxon>Vibrionaceae</taxon>
        <taxon>Photobacterium</taxon>
    </lineage>
</organism>
<proteinExistence type="predicted"/>
<dbReference type="KEGG" id="pgb:H744_2c2098"/>
<name>A0A0C5WR36_9GAMM</name>
<evidence type="ECO:0000313" key="2">
    <source>
        <dbReference type="EMBL" id="AJR08762.1"/>
    </source>
</evidence>
<feature type="signal peptide" evidence="1">
    <location>
        <begin position="1"/>
        <end position="24"/>
    </location>
</feature>
<dbReference type="EMBL" id="CP005974">
    <property type="protein sequence ID" value="AJR08762.1"/>
    <property type="molecule type" value="Genomic_DNA"/>
</dbReference>
<dbReference type="HOGENOM" id="CLU_1968485_0_0_6"/>
<dbReference type="PATRIC" id="fig|658445.3.peg.4078"/>
<dbReference type="STRING" id="658445.H744_2c2098"/>
<accession>A0A0C5WR36</accession>
<evidence type="ECO:0000256" key="1">
    <source>
        <dbReference type="SAM" id="SignalP"/>
    </source>
</evidence>
<feature type="chain" id="PRO_5002184566" evidence="1">
    <location>
        <begin position="25"/>
        <end position="127"/>
    </location>
</feature>
<evidence type="ECO:0000313" key="3">
    <source>
        <dbReference type="Proteomes" id="UP000032303"/>
    </source>
</evidence>
<keyword evidence="1" id="KW-0732">Signal</keyword>
<dbReference type="OrthoDB" id="5830008at2"/>
<sequence length="127" mass="13628">MRLQKMIANIVIIMMLFVSVASRASAPQYPSMDAHGCSATALISPCCTPKASIITLASKPGEHCDTAGTASSDKCCQDNQCHSGQVPLAILADELTVAPLEGLHYYKEFEGSNRLFKRAIFRPPVTA</sequence>
<keyword evidence="3" id="KW-1185">Reference proteome</keyword>
<dbReference type="Proteomes" id="UP000032303">
    <property type="component" value="Chromosome 2"/>
</dbReference>
<reference evidence="2 3" key="1">
    <citation type="submission" date="2013-05" db="EMBL/GenBank/DDBJ databases">
        <title>Complete genome sequence of the lipase-producing bacterium Photobacterium gaetbulicola Gung47.</title>
        <authorList>
            <person name="Kim Y.-O."/>
        </authorList>
    </citation>
    <scope>NUCLEOTIDE SEQUENCE [LARGE SCALE GENOMIC DNA]</scope>
    <source>
        <strain evidence="2 3">Gung47</strain>
    </source>
</reference>
<dbReference type="AlphaFoldDB" id="A0A0C5WR36"/>